<name>A0A125WA58_ENTFL</name>
<keyword evidence="1" id="KW-0472">Membrane</keyword>
<feature type="transmembrane region" description="Helical" evidence="1">
    <location>
        <begin position="51"/>
        <end position="74"/>
    </location>
</feature>
<dbReference type="RefSeq" id="WP_002364743.1">
    <property type="nucleotide sequence ID" value="NZ_GL454411.1"/>
</dbReference>
<keyword evidence="1" id="KW-0812">Transmembrane</keyword>
<proteinExistence type="predicted"/>
<evidence type="ECO:0000313" key="2">
    <source>
        <dbReference type="EMBL" id="EFM84098.1"/>
    </source>
</evidence>
<dbReference type="HOGENOM" id="CLU_1198281_0_0_9"/>
<dbReference type="Proteomes" id="UP000004846">
    <property type="component" value="Unassembled WGS sequence"/>
</dbReference>
<dbReference type="AlphaFoldDB" id="A0A125WA58"/>
<sequence>MMIVVLLMSSCLFLFVSYQLYLRLLVEKLDSEDRTLKRKINFYKYQKNSRLMIYLLFSVCLLSVLLLGIVYTYYQLNQRNIRMEQRIERLAQGQATQGDKIKKQAIKKTALNQFPWKQAVSAESAAVLTNYELQLAREWRPYFGETSITIIRSEKTQTLTLSVFSVGLSYHEFQTGQDNIVALIAALNSVKEITMIDFNFTYRDQEQTLVKSIDTYARETLETNLEPVVIS</sequence>
<dbReference type="EMBL" id="AEBR01000005">
    <property type="protein sequence ID" value="EFM84098.1"/>
    <property type="molecule type" value="Genomic_DNA"/>
</dbReference>
<protein>
    <submittedName>
        <fullName evidence="2">Uncharacterized protein</fullName>
    </submittedName>
</protein>
<evidence type="ECO:0000313" key="3">
    <source>
        <dbReference type="Proteomes" id="UP000004846"/>
    </source>
</evidence>
<reference evidence="2 3" key="1">
    <citation type="submission" date="2010-07" db="EMBL/GenBank/DDBJ databases">
        <authorList>
            <person name="Sid Ahmed O."/>
        </authorList>
    </citation>
    <scope>NUCLEOTIDE SEQUENCE [LARGE SCALE GENOMIC DNA]</scope>
    <source>
        <strain evidence="2 3">TX4248</strain>
    </source>
</reference>
<keyword evidence="1" id="KW-1133">Transmembrane helix</keyword>
<organism evidence="2 3">
    <name type="scientific">Enterococcus faecalis TX4248</name>
    <dbReference type="NCBI Taxonomy" id="749495"/>
    <lineage>
        <taxon>Bacteria</taxon>
        <taxon>Bacillati</taxon>
        <taxon>Bacillota</taxon>
        <taxon>Bacilli</taxon>
        <taxon>Lactobacillales</taxon>
        <taxon>Enterococcaceae</taxon>
        <taxon>Enterococcus</taxon>
    </lineage>
</organism>
<evidence type="ECO:0000256" key="1">
    <source>
        <dbReference type="SAM" id="Phobius"/>
    </source>
</evidence>
<gene>
    <name evidence="2" type="ORF">HMPREF9498_00073</name>
</gene>
<accession>A0A125WA58</accession>
<comment type="caution">
    <text evidence="2">The sequence shown here is derived from an EMBL/GenBank/DDBJ whole genome shotgun (WGS) entry which is preliminary data.</text>
</comment>